<keyword evidence="2" id="KW-0489">Methyltransferase</keyword>
<dbReference type="GO" id="GO:0008168">
    <property type="term" value="F:methyltransferase activity"/>
    <property type="evidence" value="ECO:0007669"/>
    <property type="project" value="UniProtKB-KW"/>
</dbReference>
<dbReference type="NCBIfam" id="TIGR01444">
    <property type="entry name" value="fkbM_fam"/>
    <property type="match status" value="1"/>
</dbReference>
<evidence type="ECO:0000259" key="1">
    <source>
        <dbReference type="Pfam" id="PF05050"/>
    </source>
</evidence>
<organism evidence="2 3">
    <name type="scientific">Mucilaginibacter frigoritolerans</name>
    <dbReference type="NCBI Taxonomy" id="652788"/>
    <lineage>
        <taxon>Bacteria</taxon>
        <taxon>Pseudomonadati</taxon>
        <taxon>Bacteroidota</taxon>
        <taxon>Sphingobacteriia</taxon>
        <taxon>Sphingobacteriales</taxon>
        <taxon>Sphingobacteriaceae</taxon>
        <taxon>Mucilaginibacter</taxon>
    </lineage>
</organism>
<dbReference type="Gene3D" id="3.40.50.150">
    <property type="entry name" value="Vaccinia Virus protein VP39"/>
    <property type="match status" value="1"/>
</dbReference>
<dbReference type="GO" id="GO:0032259">
    <property type="term" value="P:methylation"/>
    <property type="evidence" value="ECO:0007669"/>
    <property type="project" value="UniProtKB-KW"/>
</dbReference>
<dbReference type="InterPro" id="IPR052514">
    <property type="entry name" value="SAM-dependent_MTase"/>
</dbReference>
<evidence type="ECO:0000313" key="2">
    <source>
        <dbReference type="EMBL" id="TWI99243.1"/>
    </source>
</evidence>
<dbReference type="Pfam" id="PF05050">
    <property type="entry name" value="Methyltransf_21"/>
    <property type="match status" value="1"/>
</dbReference>
<dbReference type="PANTHER" id="PTHR34203:SF15">
    <property type="entry name" value="SLL1173 PROTEIN"/>
    <property type="match status" value="1"/>
</dbReference>
<dbReference type="Proteomes" id="UP000317010">
    <property type="component" value="Unassembled WGS sequence"/>
</dbReference>
<dbReference type="InterPro" id="IPR029063">
    <property type="entry name" value="SAM-dependent_MTases_sf"/>
</dbReference>
<dbReference type="InterPro" id="IPR006342">
    <property type="entry name" value="FkbM_mtfrase"/>
</dbReference>
<reference evidence="2 3" key="1">
    <citation type="submission" date="2019-07" db="EMBL/GenBank/DDBJ databases">
        <title>Genomic Encyclopedia of Archaeal and Bacterial Type Strains, Phase II (KMG-II): from individual species to whole genera.</title>
        <authorList>
            <person name="Goeker M."/>
        </authorList>
    </citation>
    <scope>NUCLEOTIDE SEQUENCE [LARGE SCALE GENOMIC DNA]</scope>
    <source>
        <strain evidence="2 3">ATCC BAA-1854</strain>
    </source>
</reference>
<keyword evidence="3" id="KW-1185">Reference proteome</keyword>
<dbReference type="PANTHER" id="PTHR34203">
    <property type="entry name" value="METHYLTRANSFERASE, FKBM FAMILY PROTEIN"/>
    <property type="match status" value="1"/>
</dbReference>
<evidence type="ECO:0000313" key="3">
    <source>
        <dbReference type="Proteomes" id="UP000317010"/>
    </source>
</evidence>
<accession>A0A562U0N7</accession>
<proteinExistence type="predicted"/>
<keyword evidence="2" id="KW-0808">Transferase</keyword>
<dbReference type="AlphaFoldDB" id="A0A562U0N7"/>
<dbReference type="RefSeq" id="WP_144913036.1">
    <property type="nucleotide sequence ID" value="NZ_VLLI01000007.1"/>
</dbReference>
<comment type="caution">
    <text evidence="2">The sequence shown here is derived from an EMBL/GenBank/DDBJ whole genome shotgun (WGS) entry which is preliminary data.</text>
</comment>
<sequence>MKRTDRIKLDFTRNWTLPGKARLSRWFKPSDQLKSIINNGIVWLNNEDIAIYANTNNYIEWTILSSGTYEDEINKLIRVSLKNGENALDIGGNIGLQSIRMSQCVGSTGKVFAFEPLNHLQQKFTRNMLLNKAANVKLFPFALADEEGEADFTIDTNSWNQGTFSLTGQNQGTEKQHVFIKVADNIQEVQDLTSLALIKIDVEGFEFQVLKGLKQTLQKHRPRIIFEYDYHYWLKTGLSIEECCSFLESFGYQFYQITPVGCELISNITEIEGGNLFCIPIN</sequence>
<feature type="domain" description="Methyltransferase FkbM" evidence="1">
    <location>
        <begin position="89"/>
        <end position="254"/>
    </location>
</feature>
<gene>
    <name evidence="2" type="ORF">JN11_02560</name>
</gene>
<dbReference type="OrthoDB" id="663022at2"/>
<dbReference type="SUPFAM" id="SSF53335">
    <property type="entry name" value="S-adenosyl-L-methionine-dependent methyltransferases"/>
    <property type="match status" value="1"/>
</dbReference>
<name>A0A562U0N7_9SPHI</name>
<protein>
    <submittedName>
        <fullName evidence="2">FkbM family methyltransferase</fullName>
    </submittedName>
</protein>
<dbReference type="EMBL" id="VLLI01000007">
    <property type="protein sequence ID" value="TWI99243.1"/>
    <property type="molecule type" value="Genomic_DNA"/>
</dbReference>